<dbReference type="AlphaFoldDB" id="A0AAQ1PBA8"/>
<evidence type="ECO:0000256" key="1">
    <source>
        <dbReference type="SAM" id="MobiDB-lite"/>
    </source>
</evidence>
<evidence type="ECO:0000313" key="3">
    <source>
        <dbReference type="Proteomes" id="UP000294335"/>
    </source>
</evidence>
<accession>A0AAQ1PBA8</accession>
<feature type="region of interest" description="Disordered" evidence="1">
    <location>
        <begin position="56"/>
        <end position="76"/>
    </location>
</feature>
<proteinExistence type="predicted"/>
<gene>
    <name evidence="2" type="ORF">JV551A3_V1_1640029</name>
</gene>
<evidence type="ECO:0000313" key="2">
    <source>
        <dbReference type="EMBL" id="SPO61953.1"/>
    </source>
</evidence>
<keyword evidence="3" id="KW-1185">Reference proteome</keyword>
<protein>
    <submittedName>
        <fullName evidence="2">Uncharacterized protein</fullName>
    </submittedName>
</protein>
<reference evidence="2 3" key="1">
    <citation type="submission" date="2018-02" db="EMBL/GenBank/DDBJ databases">
        <authorList>
            <person name="Dubost A."/>
        </authorList>
    </citation>
    <scope>NUCLEOTIDE SEQUENCE [LARGE SCALE GENOMIC DNA]</scope>
    <source>
        <strain evidence="3">JV551A3</strain>
    </source>
</reference>
<dbReference type="Proteomes" id="UP000294335">
    <property type="component" value="Unassembled WGS sequence"/>
</dbReference>
<comment type="caution">
    <text evidence="2">The sequence shown here is derived from an EMBL/GenBank/DDBJ whole genome shotgun (WGS) entry which is preliminary data.</text>
</comment>
<name>A0AAQ1PBA8_9PSED</name>
<dbReference type="EMBL" id="OPYN01000164">
    <property type="protein sequence ID" value="SPO61953.1"/>
    <property type="molecule type" value="Genomic_DNA"/>
</dbReference>
<sequence length="76" mass="8153">MQGYGLYLLLYALLTPGKGCRTPRYASGLDTGGCCARRSSEWLAALGRVDAPTPRRYPESPFGVSREAALPAHPKG</sequence>
<organism evidence="2 3">
    <name type="scientific">Pseudomonas inefficax</name>
    <dbReference type="NCBI Taxonomy" id="2078786"/>
    <lineage>
        <taxon>Bacteria</taxon>
        <taxon>Pseudomonadati</taxon>
        <taxon>Pseudomonadota</taxon>
        <taxon>Gammaproteobacteria</taxon>
        <taxon>Pseudomonadales</taxon>
        <taxon>Pseudomonadaceae</taxon>
        <taxon>Pseudomonas</taxon>
    </lineage>
</organism>